<dbReference type="Proteomes" id="UP001369082">
    <property type="component" value="Unassembled WGS sequence"/>
</dbReference>
<proteinExistence type="predicted"/>
<dbReference type="Gene3D" id="3.30.1380.10">
    <property type="match status" value="1"/>
</dbReference>
<dbReference type="SUPFAM" id="SSF55166">
    <property type="entry name" value="Hedgehog/DD-peptidase"/>
    <property type="match status" value="1"/>
</dbReference>
<dbReference type="CDD" id="cd14847">
    <property type="entry name" value="DD-carboxypeptidase_like"/>
    <property type="match status" value="1"/>
</dbReference>
<evidence type="ECO:0000313" key="2">
    <source>
        <dbReference type="EMBL" id="MEL0629442.1"/>
    </source>
</evidence>
<comment type="caution">
    <text evidence="2">The sequence shown here is derived from an EMBL/GenBank/DDBJ whole genome shotgun (WGS) entry which is preliminary data.</text>
</comment>
<sequence length="223" mass="25798">MNPLALTGQVQTHLVEFAPNRLLHKQVISDFTGLQSAAEKQGFTLHIASAFRSFDRQLMIWNNKYSGVTTILDKDEQPIDIDKVSEKEKLTHLLHWSALPATSRHHWGTDMDVYDPTLLPKNQALQLQKSEYVKGGYFSELTHWLSENSQEFGFYRPYQNDQGGVAQEPWHLSYFPLADEFLKQLDLTLITETLKSKDILGKSLILEQLPWIYKQYICNVCER</sequence>
<dbReference type="InterPro" id="IPR052179">
    <property type="entry name" value="DD-CPase-like"/>
</dbReference>
<protein>
    <submittedName>
        <fullName evidence="2">M15 family metallopeptidase</fullName>
    </submittedName>
</protein>
<accession>A0ABU9GQ46</accession>
<evidence type="ECO:0000259" key="1">
    <source>
        <dbReference type="Pfam" id="PF02557"/>
    </source>
</evidence>
<dbReference type="RefSeq" id="WP_341597451.1">
    <property type="nucleotide sequence ID" value="NZ_JBAKAZ010000022.1"/>
</dbReference>
<keyword evidence="3" id="KW-1185">Reference proteome</keyword>
<organism evidence="2 3">
    <name type="scientific">Psychromonas aquatilis</name>
    <dbReference type="NCBI Taxonomy" id="2005072"/>
    <lineage>
        <taxon>Bacteria</taxon>
        <taxon>Pseudomonadati</taxon>
        <taxon>Pseudomonadota</taxon>
        <taxon>Gammaproteobacteria</taxon>
        <taxon>Alteromonadales</taxon>
        <taxon>Psychromonadaceae</taxon>
        <taxon>Psychromonas</taxon>
    </lineage>
</organism>
<gene>
    <name evidence="2" type="ORF">V6256_07460</name>
</gene>
<feature type="domain" description="D-alanyl-D-alanine carboxypeptidase-like core" evidence="1">
    <location>
        <begin position="21"/>
        <end position="176"/>
    </location>
</feature>
<name>A0ABU9GQ46_9GAMM</name>
<dbReference type="PANTHER" id="PTHR34385:SF1">
    <property type="entry name" value="PEPTIDOGLYCAN L-ALANYL-D-GLUTAMATE ENDOPEPTIDASE CWLK"/>
    <property type="match status" value="1"/>
</dbReference>
<dbReference type="PANTHER" id="PTHR34385">
    <property type="entry name" value="D-ALANYL-D-ALANINE CARBOXYPEPTIDASE"/>
    <property type="match status" value="1"/>
</dbReference>
<dbReference type="InterPro" id="IPR009045">
    <property type="entry name" value="Zn_M74/Hedgehog-like"/>
</dbReference>
<dbReference type="InterPro" id="IPR003709">
    <property type="entry name" value="VanY-like_core_dom"/>
</dbReference>
<dbReference type="EMBL" id="JBAKAZ010000022">
    <property type="protein sequence ID" value="MEL0629442.1"/>
    <property type="molecule type" value="Genomic_DNA"/>
</dbReference>
<evidence type="ECO:0000313" key="3">
    <source>
        <dbReference type="Proteomes" id="UP001369082"/>
    </source>
</evidence>
<dbReference type="Pfam" id="PF02557">
    <property type="entry name" value="VanY"/>
    <property type="match status" value="1"/>
</dbReference>
<reference evidence="2 3" key="1">
    <citation type="submission" date="2024-02" db="EMBL/GenBank/DDBJ databases">
        <title>Bacteria isolated from the canopy kelp, Nereocystis luetkeana.</title>
        <authorList>
            <person name="Pfister C.A."/>
            <person name="Younker I.T."/>
            <person name="Light S.H."/>
        </authorList>
    </citation>
    <scope>NUCLEOTIDE SEQUENCE [LARGE SCALE GENOMIC DNA]</scope>
    <source>
        <strain evidence="2 3">TI.1.05</strain>
    </source>
</reference>